<sequence length="93" mass="10158">HPRPRVDHGRCSPRKWTVTNHRGHGLPTPSHLSILTAQPLVDVVPVLLGLTGGGRQRLGRRAGRGAGEGNAFRPAMAVGFPCCRRPPRFEPER</sequence>
<evidence type="ECO:0000256" key="1">
    <source>
        <dbReference type="SAM" id="MobiDB-lite"/>
    </source>
</evidence>
<feature type="region of interest" description="Disordered" evidence="1">
    <location>
        <begin position="1"/>
        <end position="26"/>
    </location>
</feature>
<protein>
    <submittedName>
        <fullName evidence="2">Uncharacterized protein</fullName>
    </submittedName>
</protein>
<feature type="compositionally biased region" description="Basic and acidic residues" evidence="1">
    <location>
        <begin position="1"/>
        <end position="10"/>
    </location>
</feature>
<dbReference type="Proteomes" id="UP000015106">
    <property type="component" value="Chromosome 3"/>
</dbReference>
<dbReference type="Gramene" id="TuG1812G0300001266.01.T01">
    <property type="protein sequence ID" value="TuG1812G0300001266.01.T01.cds374832"/>
    <property type="gene ID" value="TuG1812G0300001266.01"/>
</dbReference>
<proteinExistence type="predicted"/>
<keyword evidence="3" id="KW-1185">Reference proteome</keyword>
<accession>A0A8R7TT20</accession>
<feature type="region of interest" description="Disordered" evidence="1">
    <location>
        <begin position="52"/>
        <end position="71"/>
    </location>
</feature>
<dbReference type="EnsemblPlants" id="TuG1812G0300001266.01.T01">
    <property type="protein sequence ID" value="TuG1812G0300001266.01.T01.cds374832"/>
    <property type="gene ID" value="TuG1812G0300001266.01"/>
</dbReference>
<organism evidence="2 3">
    <name type="scientific">Triticum urartu</name>
    <name type="common">Red wild einkorn</name>
    <name type="synonym">Crithodium urartu</name>
    <dbReference type="NCBI Taxonomy" id="4572"/>
    <lineage>
        <taxon>Eukaryota</taxon>
        <taxon>Viridiplantae</taxon>
        <taxon>Streptophyta</taxon>
        <taxon>Embryophyta</taxon>
        <taxon>Tracheophyta</taxon>
        <taxon>Spermatophyta</taxon>
        <taxon>Magnoliopsida</taxon>
        <taxon>Liliopsida</taxon>
        <taxon>Poales</taxon>
        <taxon>Poaceae</taxon>
        <taxon>BOP clade</taxon>
        <taxon>Pooideae</taxon>
        <taxon>Triticodae</taxon>
        <taxon>Triticeae</taxon>
        <taxon>Triticinae</taxon>
        <taxon>Triticum</taxon>
    </lineage>
</organism>
<evidence type="ECO:0000313" key="2">
    <source>
        <dbReference type="EnsemblPlants" id="TuG1812G0300001266.01.T01.cds374832"/>
    </source>
</evidence>
<dbReference type="AlphaFoldDB" id="A0A8R7TT20"/>
<reference evidence="3" key="1">
    <citation type="journal article" date="2013" name="Nature">
        <title>Draft genome of the wheat A-genome progenitor Triticum urartu.</title>
        <authorList>
            <person name="Ling H.Q."/>
            <person name="Zhao S."/>
            <person name="Liu D."/>
            <person name="Wang J."/>
            <person name="Sun H."/>
            <person name="Zhang C."/>
            <person name="Fan H."/>
            <person name="Li D."/>
            <person name="Dong L."/>
            <person name="Tao Y."/>
            <person name="Gao C."/>
            <person name="Wu H."/>
            <person name="Li Y."/>
            <person name="Cui Y."/>
            <person name="Guo X."/>
            <person name="Zheng S."/>
            <person name="Wang B."/>
            <person name="Yu K."/>
            <person name="Liang Q."/>
            <person name="Yang W."/>
            <person name="Lou X."/>
            <person name="Chen J."/>
            <person name="Feng M."/>
            <person name="Jian J."/>
            <person name="Zhang X."/>
            <person name="Luo G."/>
            <person name="Jiang Y."/>
            <person name="Liu J."/>
            <person name="Wang Z."/>
            <person name="Sha Y."/>
            <person name="Zhang B."/>
            <person name="Wu H."/>
            <person name="Tang D."/>
            <person name="Shen Q."/>
            <person name="Xue P."/>
            <person name="Zou S."/>
            <person name="Wang X."/>
            <person name="Liu X."/>
            <person name="Wang F."/>
            <person name="Yang Y."/>
            <person name="An X."/>
            <person name="Dong Z."/>
            <person name="Zhang K."/>
            <person name="Zhang X."/>
            <person name="Luo M.C."/>
            <person name="Dvorak J."/>
            <person name="Tong Y."/>
            <person name="Wang J."/>
            <person name="Yang H."/>
            <person name="Li Z."/>
            <person name="Wang D."/>
            <person name="Zhang A."/>
            <person name="Wang J."/>
        </authorList>
    </citation>
    <scope>NUCLEOTIDE SEQUENCE</scope>
    <source>
        <strain evidence="3">cv. G1812</strain>
    </source>
</reference>
<reference evidence="2" key="3">
    <citation type="submission" date="2022-06" db="UniProtKB">
        <authorList>
            <consortium name="EnsemblPlants"/>
        </authorList>
    </citation>
    <scope>IDENTIFICATION</scope>
</reference>
<name>A0A8R7TT20_TRIUA</name>
<evidence type="ECO:0000313" key="3">
    <source>
        <dbReference type="Proteomes" id="UP000015106"/>
    </source>
</evidence>
<reference evidence="2" key="2">
    <citation type="submission" date="2018-03" db="EMBL/GenBank/DDBJ databases">
        <title>The Triticum urartu genome reveals the dynamic nature of wheat genome evolution.</title>
        <authorList>
            <person name="Ling H."/>
            <person name="Ma B."/>
            <person name="Shi X."/>
            <person name="Liu H."/>
            <person name="Dong L."/>
            <person name="Sun H."/>
            <person name="Cao Y."/>
            <person name="Gao Q."/>
            <person name="Zheng S."/>
            <person name="Li Y."/>
            <person name="Yu Y."/>
            <person name="Du H."/>
            <person name="Qi M."/>
            <person name="Li Y."/>
            <person name="Yu H."/>
            <person name="Cui Y."/>
            <person name="Wang N."/>
            <person name="Chen C."/>
            <person name="Wu H."/>
            <person name="Zhao Y."/>
            <person name="Zhang J."/>
            <person name="Li Y."/>
            <person name="Zhou W."/>
            <person name="Zhang B."/>
            <person name="Hu W."/>
            <person name="Eijk M."/>
            <person name="Tang J."/>
            <person name="Witsenboer H."/>
            <person name="Zhao S."/>
            <person name="Li Z."/>
            <person name="Zhang A."/>
            <person name="Wang D."/>
            <person name="Liang C."/>
        </authorList>
    </citation>
    <scope>NUCLEOTIDE SEQUENCE [LARGE SCALE GENOMIC DNA]</scope>
    <source>
        <strain evidence="2">cv. G1812</strain>
    </source>
</reference>